<gene>
    <name evidence="1" type="ORF">ENE75_19870</name>
</gene>
<keyword evidence="2" id="KW-1185">Reference proteome</keyword>
<proteinExistence type="predicted"/>
<accession>A0A437JRC9</accession>
<dbReference type="OrthoDB" id="5295681at2"/>
<dbReference type="RefSeq" id="WP_128200089.1">
    <property type="nucleotide sequence ID" value="NZ_SACT01000008.1"/>
</dbReference>
<sequence length="185" mass="20025">MSDTTAPALDAIYAKTPLGQQEIQQRSLKLPLLTRRVLLLVDGRRPVRELATLAGNADASTLLMELEALGCIELTAVASPAPAPAPAALDAAAEVVAGTATALAGLPPPASRSAEQVDMARNFMINTINRMLEQNSRLTLVEKIFHSVDAAELREHYAAWEEAIGSSWMGRKRLDELKRKLFEVL</sequence>
<comment type="caution">
    <text evidence="1">The sequence shown here is derived from an EMBL/GenBank/DDBJ whole genome shotgun (WGS) entry which is preliminary data.</text>
</comment>
<dbReference type="Proteomes" id="UP000288178">
    <property type="component" value="Unassembled WGS sequence"/>
</dbReference>
<reference evidence="1 2" key="1">
    <citation type="submission" date="2019-01" db="EMBL/GenBank/DDBJ databases">
        <authorList>
            <person name="Chen W.-M."/>
        </authorList>
    </citation>
    <scope>NUCLEOTIDE SEQUENCE [LARGE SCALE GENOMIC DNA]</scope>
    <source>
        <strain evidence="1 2">ICH-3</strain>
    </source>
</reference>
<name>A0A437JRC9_9BURK</name>
<protein>
    <submittedName>
        <fullName evidence="1">Uncharacterized protein</fullName>
    </submittedName>
</protein>
<dbReference type="EMBL" id="SACT01000008">
    <property type="protein sequence ID" value="RVT49338.1"/>
    <property type="molecule type" value="Genomic_DNA"/>
</dbReference>
<evidence type="ECO:0000313" key="1">
    <source>
        <dbReference type="EMBL" id="RVT49338.1"/>
    </source>
</evidence>
<dbReference type="AlphaFoldDB" id="A0A437JRC9"/>
<evidence type="ECO:0000313" key="2">
    <source>
        <dbReference type="Proteomes" id="UP000288178"/>
    </source>
</evidence>
<organism evidence="1 2">
    <name type="scientific">Rubrivivax albus</name>
    <dbReference type="NCBI Taxonomy" id="2499835"/>
    <lineage>
        <taxon>Bacteria</taxon>
        <taxon>Pseudomonadati</taxon>
        <taxon>Pseudomonadota</taxon>
        <taxon>Betaproteobacteria</taxon>
        <taxon>Burkholderiales</taxon>
        <taxon>Sphaerotilaceae</taxon>
        <taxon>Rubrivivax</taxon>
    </lineage>
</organism>